<dbReference type="AlphaFoldDB" id="A0A378IDF9"/>
<dbReference type="PANTHER" id="PTHR11070:SF45">
    <property type="entry name" value="DNA 3'-5' HELICASE"/>
    <property type="match status" value="1"/>
</dbReference>
<dbReference type="EMBL" id="UGNW01000001">
    <property type="protein sequence ID" value="STX30324.1"/>
    <property type="molecule type" value="Genomic_DNA"/>
</dbReference>
<evidence type="ECO:0000256" key="4">
    <source>
        <dbReference type="ARBA" id="ARBA00022840"/>
    </source>
</evidence>
<proteinExistence type="predicted"/>
<dbReference type="PANTHER" id="PTHR11070">
    <property type="entry name" value="UVRD / RECB / PCRA DNA HELICASE FAMILY MEMBER"/>
    <property type="match status" value="1"/>
</dbReference>
<reference evidence="7 8" key="1">
    <citation type="submission" date="2018-06" db="EMBL/GenBank/DDBJ databases">
        <authorList>
            <consortium name="Pathogen Informatics"/>
            <person name="Doyle S."/>
        </authorList>
    </citation>
    <scope>NUCLEOTIDE SEQUENCE [LARGE SCALE GENOMIC DNA]</scope>
    <source>
        <strain evidence="7 8">NCTC12437</strain>
    </source>
</reference>
<evidence type="ECO:0000256" key="2">
    <source>
        <dbReference type="ARBA" id="ARBA00022801"/>
    </source>
</evidence>
<dbReference type="Pfam" id="PF00580">
    <property type="entry name" value="UvrD-helicase"/>
    <property type="match status" value="1"/>
</dbReference>
<feature type="compositionally biased region" description="Low complexity" evidence="5">
    <location>
        <begin position="711"/>
        <end position="720"/>
    </location>
</feature>
<accession>A0A378IDF9</accession>
<feature type="region of interest" description="Disordered" evidence="5">
    <location>
        <begin position="708"/>
        <end position="758"/>
    </location>
</feature>
<dbReference type="GO" id="GO:0005524">
    <property type="term" value="F:ATP binding"/>
    <property type="evidence" value="ECO:0007669"/>
    <property type="project" value="UniProtKB-KW"/>
</dbReference>
<evidence type="ECO:0000313" key="7">
    <source>
        <dbReference type="EMBL" id="STX30324.1"/>
    </source>
</evidence>
<evidence type="ECO:0000256" key="5">
    <source>
        <dbReference type="SAM" id="MobiDB-lite"/>
    </source>
</evidence>
<dbReference type="STRING" id="28083.Lbir_1983"/>
<dbReference type="Gene3D" id="3.40.50.300">
    <property type="entry name" value="P-loop containing nucleotide triphosphate hydrolases"/>
    <property type="match status" value="2"/>
</dbReference>
<feature type="region of interest" description="Disordered" evidence="5">
    <location>
        <begin position="800"/>
        <end position="822"/>
    </location>
</feature>
<keyword evidence="2" id="KW-0378">Hydrolase</keyword>
<organism evidence="7 8">
    <name type="scientific">Legionella birminghamensis</name>
    <dbReference type="NCBI Taxonomy" id="28083"/>
    <lineage>
        <taxon>Bacteria</taxon>
        <taxon>Pseudomonadati</taxon>
        <taxon>Pseudomonadota</taxon>
        <taxon>Gammaproteobacteria</taxon>
        <taxon>Legionellales</taxon>
        <taxon>Legionellaceae</taxon>
        <taxon>Legionella</taxon>
    </lineage>
</organism>
<evidence type="ECO:0000256" key="1">
    <source>
        <dbReference type="ARBA" id="ARBA00022741"/>
    </source>
</evidence>
<dbReference type="GO" id="GO:0003677">
    <property type="term" value="F:DNA binding"/>
    <property type="evidence" value="ECO:0007669"/>
    <property type="project" value="InterPro"/>
</dbReference>
<feature type="compositionally biased region" description="Low complexity" evidence="5">
    <location>
        <begin position="741"/>
        <end position="754"/>
    </location>
</feature>
<evidence type="ECO:0000256" key="3">
    <source>
        <dbReference type="ARBA" id="ARBA00022806"/>
    </source>
</evidence>
<dbReference type="InterPro" id="IPR000212">
    <property type="entry name" value="DNA_helicase_UvrD/REP"/>
</dbReference>
<dbReference type="Proteomes" id="UP000255066">
    <property type="component" value="Unassembled WGS sequence"/>
</dbReference>
<keyword evidence="1" id="KW-0547">Nucleotide-binding</keyword>
<dbReference type="GO" id="GO:0043138">
    <property type="term" value="F:3'-5' DNA helicase activity"/>
    <property type="evidence" value="ECO:0007669"/>
    <property type="project" value="TreeGrafter"/>
</dbReference>
<dbReference type="GO" id="GO:0000725">
    <property type="term" value="P:recombinational repair"/>
    <property type="evidence" value="ECO:0007669"/>
    <property type="project" value="TreeGrafter"/>
</dbReference>
<dbReference type="InterPro" id="IPR027417">
    <property type="entry name" value="P-loop_NTPase"/>
</dbReference>
<evidence type="ECO:0000313" key="8">
    <source>
        <dbReference type="Proteomes" id="UP000255066"/>
    </source>
</evidence>
<evidence type="ECO:0000259" key="6">
    <source>
        <dbReference type="Pfam" id="PF00580"/>
    </source>
</evidence>
<keyword evidence="4" id="KW-0067">ATP-binding</keyword>
<feature type="compositionally biased region" description="Basic residues" evidence="5">
    <location>
        <begin position="729"/>
        <end position="740"/>
    </location>
</feature>
<keyword evidence="3 7" id="KW-0347">Helicase</keyword>
<gene>
    <name evidence="7" type="ORF">NCTC12437_00077</name>
</gene>
<dbReference type="SUPFAM" id="SSF52540">
    <property type="entry name" value="P-loop containing nucleoside triphosphate hydrolases"/>
    <property type="match status" value="1"/>
</dbReference>
<feature type="compositionally biased region" description="Low complexity" evidence="5">
    <location>
        <begin position="809"/>
        <end position="822"/>
    </location>
</feature>
<feature type="domain" description="UvrD-like helicase ATP-binding" evidence="6">
    <location>
        <begin position="154"/>
        <end position="411"/>
    </location>
</feature>
<dbReference type="GO" id="GO:0005829">
    <property type="term" value="C:cytosol"/>
    <property type="evidence" value="ECO:0007669"/>
    <property type="project" value="TreeGrafter"/>
</dbReference>
<sequence>MPKKKTAPPSRWDRVFIDRAVLEGYRRGPEPVYKLADAMLSGESVSYEEFSDKDNLGSARLSGADRALIVNFGRTAMIAGIAEHHAYAQSPLYHLRDGVAKYRAKYGASIEKRIAEAIAEEEAAAAREAAGERVAAVRRVTPLSCYNQNFIRLNSEQAKVLQVNLPALVSGPPGSGKSCVAISLIQQVLSRLSQEPDARILYVTQSPELIEAMEKIWAEISLPEALKRRVEFKTYETVVREQQSAYFVGKTPAKEADFEQWLKDYLETKKTALKPAAAAAGTRGKKNRPSEAELELNRYFEERNELYQEFRLLSGYRESADDYLKLGEDAGLYPPASRRWILEAYDSYLNYLKDNHKYSLDFLPVNEQGKYDFVLGDEAQDLSDLQLRFLMQLAKDGQVCFCMDTHQSLFDCKSKRPFLLGMKGMNHIELPHAYRCPENVVHFANKVISIKNTVVGGAADKWEKPEIKMSAEQKNKGIVHWLEQTPEELDKLKKLARQSNFAVITLPEYIDEARRKYGEDVLIFTPEQIKGLEYENVVLYRMLDNAHCRDASRKLGQIGPDGKVPVHRSRRGCSDERFGPALNKFFTSSTRATGALIIDQDEGHPLTWLCKALKEGINTPKSAFLRELLSEQTAEEQLAGWELEVCRLYREGKKEWSQHAFHRWIEGKLPYADYESFLLAHELIKKEMPLAEEKQDAEVAIEIKQPAVQTPEPQAASPAPAEEEAAGSRRNRRKKAKKRASQSAQKAQPSTTASLSLKPSANSVDLNHFVPLSKIGRSHKFWRTAECSEFTFVNPESIEKQPCPDEAQVSSPSKPPVMSSVSTNVPTAAEKEKRFLDILFRNCSAKDFDKVFSYKPETVFKWLVLTETGNADCFLTRLKKDPNKWTIFRAYLLEHSKNFKQWFPLQKLFEAAPDCAKSRFEILARKPAGLEILDLIFAEIIDENFCTELNARICEVFFAKPGQFNWDKLTAENHCLMHLISSSEGLVLFQKIVECRFTPGLKIQDEEGNTFLHWAINKKRADLVLIIMNTRVAGLRGGDRTVKGTNMDIIFNIQNKDGLIPLALAKKVKEAIKTEGNNDTEIVSLEAIISLLEKQSIIARDRLRGGPKTIPYPNPYTRSSSVFFAPPTGLSSKDVEAMLANEIEKFEFQ</sequence>
<name>A0A378IDF9_9GAMM</name>
<dbReference type="InterPro" id="IPR014016">
    <property type="entry name" value="UvrD-like_ATP-bd"/>
</dbReference>
<dbReference type="GO" id="GO:0016787">
    <property type="term" value="F:hydrolase activity"/>
    <property type="evidence" value="ECO:0007669"/>
    <property type="project" value="UniProtKB-KW"/>
</dbReference>
<protein>
    <submittedName>
        <fullName evidence="7">UvrD/REP helicase</fullName>
    </submittedName>
</protein>
<dbReference type="RefSeq" id="WP_115316874.1">
    <property type="nucleotide sequence ID" value="NZ_UGNW01000001.1"/>
</dbReference>